<dbReference type="RefSeq" id="WP_161931733.1">
    <property type="nucleotide sequence ID" value="NZ_CP047901.1"/>
</dbReference>
<protein>
    <submittedName>
        <fullName evidence="4">GH130 family glycoside hydrolase</fullName>
    </submittedName>
</protein>
<dbReference type="Pfam" id="PF04041">
    <property type="entry name" value="Glyco_hydro_130"/>
    <property type="match status" value="2"/>
</dbReference>
<dbReference type="Gene3D" id="2.115.10.20">
    <property type="entry name" value="Glycosyl hydrolase domain, family 43"/>
    <property type="match status" value="2"/>
</dbReference>
<dbReference type="Proteomes" id="UP000463983">
    <property type="component" value="Chromosome"/>
</dbReference>
<organism evidence="4 5">
    <name type="scientific">Candidatus Chazhemtobacterium aquaticus</name>
    <dbReference type="NCBI Taxonomy" id="2715735"/>
    <lineage>
        <taxon>Bacteria</taxon>
        <taxon>Candidatus Chazhemtobacteraceae</taxon>
        <taxon>Candidatus Chazhemtobacterium</taxon>
    </lineage>
</organism>
<dbReference type="CDD" id="cd18614">
    <property type="entry name" value="GH130"/>
    <property type="match status" value="1"/>
</dbReference>
<evidence type="ECO:0000256" key="1">
    <source>
        <dbReference type="ARBA" id="ARBA00022676"/>
    </source>
</evidence>
<evidence type="ECO:0000313" key="4">
    <source>
        <dbReference type="EMBL" id="QHO63347.1"/>
    </source>
</evidence>
<evidence type="ECO:0000256" key="3">
    <source>
        <dbReference type="ARBA" id="ARBA00024356"/>
    </source>
</evidence>
<evidence type="ECO:0000256" key="2">
    <source>
        <dbReference type="ARBA" id="ARBA00022679"/>
    </source>
</evidence>
<dbReference type="InterPro" id="IPR023296">
    <property type="entry name" value="Glyco_hydro_beta-prop_sf"/>
</dbReference>
<name>A0A857N5E2_9BACT</name>
<dbReference type="PANTHER" id="PTHR34106">
    <property type="entry name" value="GLYCOSIDASE"/>
    <property type="match status" value="1"/>
</dbReference>
<sequence>MKRLSHNPILVPEHDWEKRGAFNPSVIKTSTKYHLLYRAVDREGISRIAAADSKDGLSWNHKHILIEPNQDFDQYGCEDPRVTFIDDQYIILYTAISIWPPEAKGIKLAIATSKDLKTISSKKPLTPFNAKAAAILPKKINNQYVIALTVNTDHPPAKIALAFADQISDFYSPDYWHKWYSNLDQHQLNLNRLNSDQVELGAAPLEIPQGWLWFYSHIQNYYQPDKRIFGIEAVITKAEDPTSIISRTTKPLLTPQAEYEISGEVKNVIFPSGAITLNQGWRVYYGAADTFSAAAEITKSSLQHSLEQTNLKEVLKLNKSPHNPILTPDPNRPWEAKAVFNPAVVYEQGVFHLIYRALSPDMVSTLGYAMSHDGVHFETRSTEPIYVPRMSYEQKQVDGNYSGCEDPRIVKVGNRFYMFYTAYDGQGPPRVAMSWIKVDDFVKHNWLWSPPTLISPPGIDNKNTCIFPEKINGKYLMLHRVGGRDIAIDWLMDLNHFDGLNWLEKEESISRIEHSWQGEKIGIGAPPIKTDSGWLLIYHGVSDIDSQYRAGAMLLDLDDPTKVLARTQYPLLEPTESYEQKGLVNNVVFPCGAAVAQGQLFVYYGAADQSIGVATIELNKLLSYLKDSQQTE</sequence>
<dbReference type="EMBL" id="CP047901">
    <property type="protein sequence ID" value="QHO63347.1"/>
    <property type="molecule type" value="Genomic_DNA"/>
</dbReference>
<dbReference type="GO" id="GO:0016757">
    <property type="term" value="F:glycosyltransferase activity"/>
    <property type="evidence" value="ECO:0007669"/>
    <property type="project" value="UniProtKB-KW"/>
</dbReference>
<keyword evidence="4" id="KW-0378">Hydrolase</keyword>
<dbReference type="AlphaFoldDB" id="A0A857N5E2"/>
<keyword evidence="1" id="KW-0328">Glycosyltransferase</keyword>
<evidence type="ECO:0000313" key="5">
    <source>
        <dbReference type="Proteomes" id="UP000463983"/>
    </source>
</evidence>
<comment type="similarity">
    <text evidence="3">Belongs to the glycosyl hydrolase 130 family.</text>
</comment>
<dbReference type="PANTHER" id="PTHR34106:SF5">
    <property type="entry name" value="GLYCOSIDASE"/>
    <property type="match status" value="1"/>
</dbReference>
<reference evidence="5" key="1">
    <citation type="journal article" date="2020" name="Microorganisms">
        <title>Complete Genome of a Member of a New Bacterial Lineage in the Microgenomates Group Reveals an Unusual Nucleotide Composition Disparity Between Two Strands of DNA and Limited Metabolic Potential.</title>
        <authorList>
            <person name="Kadnikov V.V."/>
            <person name="Mardanov A.V."/>
            <person name="Beletsky A.V."/>
            <person name="Karnachuk O.V."/>
            <person name="Ravin N.V."/>
        </authorList>
    </citation>
    <scope>NUCLEOTIDE SEQUENCE [LARGE SCALE GENOMIC DNA]</scope>
</reference>
<dbReference type="GO" id="GO:0016787">
    <property type="term" value="F:hydrolase activity"/>
    <property type="evidence" value="ECO:0007669"/>
    <property type="project" value="UniProtKB-KW"/>
</dbReference>
<keyword evidence="2" id="KW-0808">Transferase</keyword>
<accession>A0A857N5E2</accession>
<keyword evidence="5" id="KW-1185">Reference proteome</keyword>
<dbReference type="KEGG" id="caqa:MICH65_0366"/>
<dbReference type="CDD" id="cd18611">
    <property type="entry name" value="GH130"/>
    <property type="match status" value="1"/>
</dbReference>
<dbReference type="SUPFAM" id="SSF75005">
    <property type="entry name" value="Arabinanase/levansucrase/invertase"/>
    <property type="match status" value="2"/>
</dbReference>
<dbReference type="InterPro" id="IPR007184">
    <property type="entry name" value="Mannoside_phosphorylase"/>
</dbReference>
<proteinExistence type="inferred from homology"/>
<gene>
    <name evidence="4" type="ORF">MICH65_0366</name>
</gene>